<dbReference type="EMBL" id="AP023086">
    <property type="protein sequence ID" value="BCD96078.1"/>
    <property type="molecule type" value="Genomic_DNA"/>
</dbReference>
<dbReference type="PANTHER" id="PTHR43155">
    <property type="entry name" value="CYCLIC DI-GMP PHOSPHODIESTERASE PA4108-RELATED"/>
    <property type="match status" value="1"/>
</dbReference>
<dbReference type="GO" id="GO:0008081">
    <property type="term" value="F:phosphoric diester hydrolase activity"/>
    <property type="evidence" value="ECO:0007669"/>
    <property type="project" value="UniProtKB-ARBA"/>
</dbReference>
<dbReference type="InterPro" id="IPR003607">
    <property type="entry name" value="HD/PDEase_dom"/>
</dbReference>
<dbReference type="InterPro" id="IPR021812">
    <property type="entry name" value="DUF3391"/>
</dbReference>
<reference evidence="2 3" key="1">
    <citation type="journal article" date="2022" name="IScience">
        <title>An ultrasensitive nanofiber-based assay for enzymatic hydrolysis and deep-sea microbial degradation of cellulose.</title>
        <authorList>
            <person name="Tsudome M."/>
            <person name="Tachioka M."/>
            <person name="Miyazaki M."/>
            <person name="Uchimura K."/>
            <person name="Tsuda M."/>
            <person name="Takaki Y."/>
            <person name="Deguchi S."/>
        </authorList>
    </citation>
    <scope>NUCLEOTIDE SEQUENCE [LARGE SCALE GENOMIC DNA]</scope>
    <source>
        <strain evidence="2 3">GE09</strain>
    </source>
</reference>
<feature type="domain" description="HD-GYP" evidence="1">
    <location>
        <begin position="156"/>
        <end position="351"/>
    </location>
</feature>
<dbReference type="Pfam" id="PF13487">
    <property type="entry name" value="HD_5"/>
    <property type="match status" value="1"/>
</dbReference>
<dbReference type="CDD" id="cd00077">
    <property type="entry name" value="HDc"/>
    <property type="match status" value="1"/>
</dbReference>
<evidence type="ECO:0000313" key="2">
    <source>
        <dbReference type="EMBL" id="BCD96078.1"/>
    </source>
</evidence>
<proteinExistence type="predicted"/>
<organism evidence="2 3">
    <name type="scientific">Marinagarivorans cellulosilyticus</name>
    <dbReference type="NCBI Taxonomy" id="2721545"/>
    <lineage>
        <taxon>Bacteria</taxon>
        <taxon>Pseudomonadati</taxon>
        <taxon>Pseudomonadota</taxon>
        <taxon>Gammaproteobacteria</taxon>
        <taxon>Cellvibrionales</taxon>
        <taxon>Cellvibrionaceae</taxon>
        <taxon>Marinagarivorans</taxon>
    </lineage>
</organism>
<name>A0AAN2BIM9_9GAMM</name>
<dbReference type="InterPro" id="IPR037522">
    <property type="entry name" value="HD_GYP_dom"/>
</dbReference>
<dbReference type="Pfam" id="PF11871">
    <property type="entry name" value="DUF3391"/>
    <property type="match status" value="1"/>
</dbReference>
<dbReference type="SUPFAM" id="SSF109604">
    <property type="entry name" value="HD-domain/PDEase-like"/>
    <property type="match status" value="1"/>
</dbReference>
<dbReference type="Proteomes" id="UP001320119">
    <property type="component" value="Chromosome"/>
</dbReference>
<dbReference type="RefSeq" id="WP_236985585.1">
    <property type="nucleotide sequence ID" value="NZ_AP023086.1"/>
</dbReference>
<sequence>MGVKQIKIDVGEVTIGMFVSGLDRPWTQTPFPLQGFYVRDLDEINLLKSHCHHIYIDVLKGARPVKAGLKTLSATARASNKPAVKASATDRVTMPALKTRANVYPVSTTLRTEMAGARELHREVYSAVAQIVEQLNGGDAAGAILDTKRAASAMVGSVLRCPDAFTWLTRVKQKDEHTYSHAVRSAVWGILLGRHMGLSKGDLEVLAMGLLLKDVGKTRLSNELLAMKERSLSEQAEYERFIPLGVEILEQVPDVSPRAISVVKTHQERINGSGFPAHLRGEKIPLLGRVAAVVTFYDEVTNPRGEKYPLSPSRAVAQLYDGRDSLFQGDLVVEFIRAIGLYPTGTLVELNTGEVAVVVEQNFERRLKPHVMVVMDPYKRELSEPVYLDMAGDDKQKQVKIDAGKLTSTEVEWIEIAQDLEPGAYDVDVLRICDEYIQRTAEAKGLFGFLKSKRLAGMFGV</sequence>
<gene>
    <name evidence="2" type="ORF">MARGE09_P0277</name>
</gene>
<keyword evidence="3" id="KW-1185">Reference proteome</keyword>
<dbReference type="PANTHER" id="PTHR43155:SF2">
    <property type="entry name" value="CYCLIC DI-GMP PHOSPHODIESTERASE PA4108"/>
    <property type="match status" value="1"/>
</dbReference>
<dbReference type="AlphaFoldDB" id="A0AAN2BIM9"/>
<dbReference type="PROSITE" id="PS51832">
    <property type="entry name" value="HD_GYP"/>
    <property type="match status" value="1"/>
</dbReference>
<protein>
    <recommendedName>
        <fullName evidence="1">HD-GYP domain-containing protein</fullName>
    </recommendedName>
</protein>
<accession>A0AAN2BIM9</accession>
<evidence type="ECO:0000259" key="1">
    <source>
        <dbReference type="PROSITE" id="PS51832"/>
    </source>
</evidence>
<dbReference type="Gene3D" id="1.10.3210.10">
    <property type="entry name" value="Hypothetical protein af1432"/>
    <property type="match status" value="1"/>
</dbReference>
<evidence type="ECO:0000313" key="3">
    <source>
        <dbReference type="Proteomes" id="UP001320119"/>
    </source>
</evidence>
<dbReference type="KEGG" id="marq:MARGE09_P0277"/>